<keyword evidence="3" id="KW-1185">Reference proteome</keyword>
<evidence type="ECO:0000313" key="3">
    <source>
        <dbReference type="Proteomes" id="UP000634476"/>
    </source>
</evidence>
<evidence type="ECO:0000313" key="2">
    <source>
        <dbReference type="EMBL" id="GIH98981.1"/>
    </source>
</evidence>
<proteinExistence type="predicted"/>
<accession>A0A8J3SR10</accession>
<evidence type="ECO:0000256" key="1">
    <source>
        <dbReference type="SAM" id="MobiDB-lite"/>
    </source>
</evidence>
<dbReference type="AlphaFoldDB" id="A0A8J3SR10"/>
<name>A0A8J3SR10_9ACTN</name>
<reference evidence="2" key="1">
    <citation type="submission" date="2021-01" db="EMBL/GenBank/DDBJ databases">
        <title>Whole genome shotgun sequence of Planobispora takensis NBRC 109077.</title>
        <authorList>
            <person name="Komaki H."/>
            <person name="Tamura T."/>
        </authorList>
    </citation>
    <scope>NUCLEOTIDE SEQUENCE</scope>
    <source>
        <strain evidence="2">NBRC 109077</strain>
    </source>
</reference>
<protein>
    <submittedName>
        <fullName evidence="2">Uncharacterized protein</fullName>
    </submittedName>
</protein>
<sequence>MVCARCTDADGSDTDSVRRGPARRAGVPSGVRLRLDIRGAEAQAADMTRRRKTPEPADRSEPSSLPLQVLKEMDPELVRKLLDARIRRSWTLQPCTGFDPPSE</sequence>
<dbReference type="EMBL" id="BOOK01000005">
    <property type="protein sequence ID" value="GIH98981.1"/>
    <property type="molecule type" value="Genomic_DNA"/>
</dbReference>
<comment type="caution">
    <text evidence="2">The sequence shown here is derived from an EMBL/GenBank/DDBJ whole genome shotgun (WGS) entry which is preliminary data.</text>
</comment>
<dbReference type="Proteomes" id="UP000634476">
    <property type="component" value="Unassembled WGS sequence"/>
</dbReference>
<organism evidence="2 3">
    <name type="scientific">Planobispora takensis</name>
    <dbReference type="NCBI Taxonomy" id="1367882"/>
    <lineage>
        <taxon>Bacteria</taxon>
        <taxon>Bacillati</taxon>
        <taxon>Actinomycetota</taxon>
        <taxon>Actinomycetes</taxon>
        <taxon>Streptosporangiales</taxon>
        <taxon>Streptosporangiaceae</taxon>
        <taxon>Planobispora</taxon>
    </lineage>
</organism>
<gene>
    <name evidence="2" type="ORF">Pta02_09900</name>
</gene>
<feature type="region of interest" description="Disordered" evidence="1">
    <location>
        <begin position="1"/>
        <end position="68"/>
    </location>
</feature>